<organism evidence="1 2">
    <name type="scientific">Zophobas morio</name>
    <dbReference type="NCBI Taxonomy" id="2755281"/>
    <lineage>
        <taxon>Eukaryota</taxon>
        <taxon>Metazoa</taxon>
        <taxon>Ecdysozoa</taxon>
        <taxon>Arthropoda</taxon>
        <taxon>Hexapoda</taxon>
        <taxon>Insecta</taxon>
        <taxon>Pterygota</taxon>
        <taxon>Neoptera</taxon>
        <taxon>Endopterygota</taxon>
        <taxon>Coleoptera</taxon>
        <taxon>Polyphaga</taxon>
        <taxon>Cucujiformia</taxon>
        <taxon>Tenebrionidae</taxon>
        <taxon>Zophobas</taxon>
    </lineage>
</organism>
<dbReference type="AlphaFoldDB" id="A0AA38I1D5"/>
<accession>A0AA38I1D5</accession>
<reference evidence="1" key="1">
    <citation type="journal article" date="2023" name="G3 (Bethesda)">
        <title>Whole genome assemblies of Zophobas morio and Tenebrio molitor.</title>
        <authorList>
            <person name="Kaur S."/>
            <person name="Stinson S.A."/>
            <person name="diCenzo G.C."/>
        </authorList>
    </citation>
    <scope>NUCLEOTIDE SEQUENCE</scope>
    <source>
        <strain evidence="1">QUZm001</strain>
    </source>
</reference>
<keyword evidence="2" id="KW-1185">Reference proteome</keyword>
<comment type="caution">
    <text evidence="1">The sequence shown here is derived from an EMBL/GenBank/DDBJ whole genome shotgun (WGS) entry which is preliminary data.</text>
</comment>
<dbReference type="EMBL" id="JALNTZ010000006">
    <property type="protein sequence ID" value="KAJ3647388.1"/>
    <property type="molecule type" value="Genomic_DNA"/>
</dbReference>
<sequence>MRFVILANNLHSSIITTDGTHKKYTMLIEFSIKSSEEFINIGDEIELGGGPACALAEQDRQPTIINEVTYIAPTRQLLPAQSQEYRLRLCSHDNFAKLRKRTLFV</sequence>
<protein>
    <submittedName>
        <fullName evidence="1">Uncharacterized protein</fullName>
    </submittedName>
</protein>
<name>A0AA38I1D5_9CUCU</name>
<proteinExistence type="predicted"/>
<evidence type="ECO:0000313" key="2">
    <source>
        <dbReference type="Proteomes" id="UP001168821"/>
    </source>
</evidence>
<gene>
    <name evidence="1" type="ORF">Zmor_019267</name>
</gene>
<evidence type="ECO:0000313" key="1">
    <source>
        <dbReference type="EMBL" id="KAJ3647388.1"/>
    </source>
</evidence>
<dbReference type="Proteomes" id="UP001168821">
    <property type="component" value="Unassembled WGS sequence"/>
</dbReference>